<feature type="domain" description="Spore protein YkvP/CgeB glycosyl transferase-like" evidence="2">
    <location>
        <begin position="163"/>
        <end position="290"/>
    </location>
</feature>
<comment type="caution">
    <text evidence="3">The sequence shown here is derived from an EMBL/GenBank/DDBJ whole genome shotgun (WGS) entry which is preliminary data.</text>
</comment>
<dbReference type="Gene3D" id="3.40.50.2000">
    <property type="entry name" value="Glycogen Phosphorylase B"/>
    <property type="match status" value="1"/>
</dbReference>
<evidence type="ECO:0000259" key="2">
    <source>
        <dbReference type="Pfam" id="PF13524"/>
    </source>
</evidence>
<gene>
    <name evidence="3" type="ORF">CEE37_08085</name>
</gene>
<dbReference type="SUPFAM" id="SSF48452">
    <property type="entry name" value="TPR-like"/>
    <property type="match status" value="1"/>
</dbReference>
<accession>A0A532UZA8</accession>
<dbReference type="InterPro" id="IPR011990">
    <property type="entry name" value="TPR-like_helical_dom_sf"/>
</dbReference>
<dbReference type="Pfam" id="PF13524">
    <property type="entry name" value="Glyco_trans_1_2"/>
    <property type="match status" value="1"/>
</dbReference>
<dbReference type="AlphaFoldDB" id="A0A532UZA8"/>
<dbReference type="Gene3D" id="1.25.40.10">
    <property type="entry name" value="Tetratricopeptide repeat domain"/>
    <property type="match status" value="1"/>
</dbReference>
<evidence type="ECO:0000313" key="3">
    <source>
        <dbReference type="EMBL" id="TKJ40276.1"/>
    </source>
</evidence>
<dbReference type="Proteomes" id="UP000319619">
    <property type="component" value="Unassembled WGS sequence"/>
</dbReference>
<feature type="repeat" description="TPR" evidence="1">
    <location>
        <begin position="349"/>
        <end position="382"/>
    </location>
</feature>
<evidence type="ECO:0000313" key="4">
    <source>
        <dbReference type="Proteomes" id="UP000319619"/>
    </source>
</evidence>
<proteinExistence type="predicted"/>
<dbReference type="InterPro" id="IPR019734">
    <property type="entry name" value="TPR_rpt"/>
</dbReference>
<reference evidence="3 4" key="1">
    <citation type="submission" date="2017-06" db="EMBL/GenBank/DDBJ databases">
        <title>Novel microbial phyla capable of carbon fixation and sulfur reduction in deep-sea sediments.</title>
        <authorList>
            <person name="Huang J."/>
            <person name="Baker B."/>
            <person name="Wang Y."/>
        </authorList>
    </citation>
    <scope>NUCLEOTIDE SEQUENCE [LARGE SCALE GENOMIC DNA]</scope>
    <source>
        <strain evidence="3">B3_LCP</strain>
    </source>
</reference>
<protein>
    <recommendedName>
        <fullName evidence="2">Spore protein YkvP/CgeB glycosyl transferase-like domain-containing protein</fullName>
    </recommendedName>
</protein>
<name>A0A532UZA8_UNCL8</name>
<keyword evidence="1" id="KW-0802">TPR repeat</keyword>
<sequence>MRILLVNDSYFVKSLRDLGCELFYASPDTLADFQYELNTITIEQILSHCPFKPDILLFSDSLNLRSVPLGLERVQIPKVFFGIDSPMNKFWQFDFALGFDLAFLDQKAVVDEICKLHPQESERIHWMPLAADHNLYYPQKEDTLYDIAFVGSLNPAVRPKRSWLLQELQRHFSVEIFDGEGHRSLPPNAVRSIYNQSKIVLNENMFPGLNLRTLEIMACGTCLLTEESDGSWREFFKDGKHLVSFRPENLIRNVETLLNDDSKRKQIADEGAKIIKEKHTIDKRAEQFMQIVQECLPDINNTVDTHRSYHFGKSFLQLANRWPDQPVGKLKDEGVRLLLDATSSKNDSADLHFELAAQAMEDDKPQDALESLKKALDCDPSCLRAHWGMFWCQKMLADYESAADALQSLCHHLRISDYDPDYLGQLAKTEEFLASDYLYLADLMEEAGWLLENGINRSGSHPCRWNAFDALQMAIVVSPKTWTALTHCADLLQRCNSPDFAIIVLGKAVELQPWNPELRLKFAKMLLSSYCRKEGMEMLVQFLTKSNDPAKWEAIEEIPISDDEKQLLLDDVHNQSRNFDFSPEAIAKNSTTRRRVLFNQS</sequence>
<organism evidence="3 4">
    <name type="scientific">candidate division LCP-89 bacterium B3_LCP</name>
    <dbReference type="NCBI Taxonomy" id="2012998"/>
    <lineage>
        <taxon>Bacteria</taxon>
        <taxon>Pseudomonadati</taxon>
        <taxon>Bacteria division LCP-89</taxon>
    </lineage>
</organism>
<dbReference type="SUPFAM" id="SSF53756">
    <property type="entry name" value="UDP-Glycosyltransferase/glycogen phosphorylase"/>
    <property type="match status" value="1"/>
</dbReference>
<dbReference type="PROSITE" id="PS50005">
    <property type="entry name" value="TPR"/>
    <property type="match status" value="1"/>
</dbReference>
<dbReference type="EMBL" id="NJBN01000005">
    <property type="protein sequence ID" value="TKJ40276.1"/>
    <property type="molecule type" value="Genomic_DNA"/>
</dbReference>
<dbReference type="InterPro" id="IPR055259">
    <property type="entry name" value="YkvP/CgeB_Glyco_trans-like"/>
</dbReference>
<evidence type="ECO:0000256" key="1">
    <source>
        <dbReference type="PROSITE-ProRule" id="PRU00339"/>
    </source>
</evidence>